<evidence type="ECO:0000256" key="2">
    <source>
        <dbReference type="ARBA" id="ARBA00022803"/>
    </source>
</evidence>
<dbReference type="AlphaFoldDB" id="A0A2B4RN63"/>
<gene>
    <name evidence="5" type="primary">KLC1</name>
    <name evidence="5" type="ORF">AWC38_SpisGene17399</name>
</gene>
<evidence type="ECO:0000256" key="3">
    <source>
        <dbReference type="PROSITE-ProRule" id="PRU00339"/>
    </source>
</evidence>
<accession>A0A2B4RN63</accession>
<protein>
    <submittedName>
        <fullName evidence="5">Kinesin light chain 1</fullName>
    </submittedName>
</protein>
<dbReference type="PANTHER" id="PTHR45641">
    <property type="entry name" value="TETRATRICOPEPTIDE REPEAT PROTEIN (AFU_ORTHOLOGUE AFUA_6G03870)"/>
    <property type="match status" value="1"/>
</dbReference>
<dbReference type="PROSITE" id="PS50005">
    <property type="entry name" value="TPR"/>
    <property type="match status" value="2"/>
</dbReference>
<dbReference type="EMBL" id="LSMT01000422">
    <property type="protein sequence ID" value="PFX18253.1"/>
    <property type="molecule type" value="Genomic_DNA"/>
</dbReference>
<dbReference type="Gene3D" id="3.40.50.300">
    <property type="entry name" value="P-loop containing nucleotide triphosphate hydrolases"/>
    <property type="match status" value="1"/>
</dbReference>
<sequence length="460" mass="52055">MPRGKISDLDFKSSISKVYTTFQALGLGSLASKIQTVEHQTGFPTKELNAVSKKVDDLEQELRETKTQLQEKENNLQQKGRELQDKEEQRQVLENQFNTDVSPFCILPSKPTHDVEPRRKEVAEITQQLKALKSENNDGLSTLHISGNPGSGKSQLARLAAERFYDEVQHSSSATSFVMTLNAENSQTLLESYVSFARHCNCPEYTETNTFGSKNLSTDEKIASLKTLISIKPIHQDVVVKYIMIDTESEFQDEDMIRSRINRCSLFLFEETKSGDYIRVHRVVNAIINAVIEYCAETEKRKFVFRAVASFSNFIDAEISRNELYQESLTITKNNAPHLATLIDKIEQLSYPVANKRSFKKASIYSNLGVVHSDMGNQEEAKDYYVRAPEIRLKKLGSDHVDVASSYNNLVVVHSEMGDKEGAKHYFERALEIRLKKLGPDHVDVAKSYNKLGVVHSDMG</sequence>
<keyword evidence="2 3" id="KW-0802">TPR repeat</keyword>
<feature type="repeat" description="TPR" evidence="3">
    <location>
        <begin position="404"/>
        <end position="437"/>
    </location>
</feature>
<evidence type="ECO:0000256" key="1">
    <source>
        <dbReference type="ARBA" id="ARBA00022737"/>
    </source>
</evidence>
<evidence type="ECO:0000313" key="6">
    <source>
        <dbReference type="Proteomes" id="UP000225706"/>
    </source>
</evidence>
<dbReference type="InterPro" id="IPR027417">
    <property type="entry name" value="P-loop_NTPase"/>
</dbReference>
<dbReference type="SUPFAM" id="SSF52540">
    <property type="entry name" value="P-loop containing nucleoside triphosphate hydrolases"/>
    <property type="match status" value="1"/>
</dbReference>
<dbReference type="SUPFAM" id="SSF48452">
    <property type="entry name" value="TPR-like"/>
    <property type="match status" value="1"/>
</dbReference>
<keyword evidence="6" id="KW-1185">Reference proteome</keyword>
<dbReference type="InterPro" id="IPR019734">
    <property type="entry name" value="TPR_rpt"/>
</dbReference>
<feature type="region of interest" description="Disordered" evidence="4">
    <location>
        <begin position="70"/>
        <end position="89"/>
    </location>
</feature>
<reference evidence="6" key="1">
    <citation type="journal article" date="2017" name="bioRxiv">
        <title>Comparative analysis of the genomes of Stylophora pistillata and Acropora digitifera provides evidence for extensive differences between species of corals.</title>
        <authorList>
            <person name="Voolstra C.R."/>
            <person name="Li Y."/>
            <person name="Liew Y.J."/>
            <person name="Baumgarten S."/>
            <person name="Zoccola D."/>
            <person name="Flot J.-F."/>
            <person name="Tambutte S."/>
            <person name="Allemand D."/>
            <person name="Aranda M."/>
        </authorList>
    </citation>
    <scope>NUCLEOTIDE SEQUENCE [LARGE SCALE GENOMIC DNA]</scope>
</reference>
<dbReference type="Pfam" id="PF13424">
    <property type="entry name" value="TPR_12"/>
    <property type="match status" value="1"/>
</dbReference>
<dbReference type="OrthoDB" id="5987298at2759"/>
<comment type="caution">
    <text evidence="5">The sequence shown here is derived from an EMBL/GenBank/DDBJ whole genome shotgun (WGS) entry which is preliminary data.</text>
</comment>
<keyword evidence="1" id="KW-0677">Repeat</keyword>
<dbReference type="Proteomes" id="UP000225706">
    <property type="component" value="Unassembled WGS sequence"/>
</dbReference>
<dbReference type="Gene3D" id="1.25.40.10">
    <property type="entry name" value="Tetratricopeptide repeat domain"/>
    <property type="match status" value="1"/>
</dbReference>
<name>A0A2B4RN63_STYPI</name>
<proteinExistence type="predicted"/>
<dbReference type="SMART" id="SM00028">
    <property type="entry name" value="TPR"/>
    <property type="match status" value="2"/>
</dbReference>
<dbReference type="PANTHER" id="PTHR45641:SF1">
    <property type="entry name" value="AAA+ ATPASE DOMAIN-CONTAINING PROTEIN"/>
    <property type="match status" value="1"/>
</dbReference>
<evidence type="ECO:0000256" key="4">
    <source>
        <dbReference type="SAM" id="MobiDB-lite"/>
    </source>
</evidence>
<dbReference type="SUPFAM" id="SSF57997">
    <property type="entry name" value="Tropomyosin"/>
    <property type="match status" value="1"/>
</dbReference>
<feature type="repeat" description="TPR" evidence="3">
    <location>
        <begin position="362"/>
        <end position="395"/>
    </location>
</feature>
<organism evidence="5 6">
    <name type="scientific">Stylophora pistillata</name>
    <name type="common">Smooth cauliflower coral</name>
    <dbReference type="NCBI Taxonomy" id="50429"/>
    <lineage>
        <taxon>Eukaryota</taxon>
        <taxon>Metazoa</taxon>
        <taxon>Cnidaria</taxon>
        <taxon>Anthozoa</taxon>
        <taxon>Hexacorallia</taxon>
        <taxon>Scleractinia</taxon>
        <taxon>Astrocoeniina</taxon>
        <taxon>Pocilloporidae</taxon>
        <taxon>Stylophora</taxon>
    </lineage>
</organism>
<dbReference type="InterPro" id="IPR011990">
    <property type="entry name" value="TPR-like_helical_dom_sf"/>
</dbReference>
<evidence type="ECO:0000313" key="5">
    <source>
        <dbReference type="EMBL" id="PFX18253.1"/>
    </source>
</evidence>